<dbReference type="PRINTS" id="PR00727">
    <property type="entry name" value="LEADERPTASE"/>
</dbReference>
<dbReference type="InterPro" id="IPR019758">
    <property type="entry name" value="Pept_S26A_signal_pept_1_CS"/>
</dbReference>
<accession>A0A6J6SZZ8</accession>
<dbReference type="NCBIfam" id="TIGR02227">
    <property type="entry name" value="sigpep_I_bact"/>
    <property type="match status" value="1"/>
</dbReference>
<keyword evidence="6" id="KW-0812">Transmembrane</keyword>
<dbReference type="SUPFAM" id="SSF51306">
    <property type="entry name" value="LexA/Signal peptidase"/>
    <property type="match status" value="1"/>
</dbReference>
<evidence type="ECO:0000256" key="3">
    <source>
        <dbReference type="ARBA" id="ARBA00013208"/>
    </source>
</evidence>
<evidence type="ECO:0000256" key="2">
    <source>
        <dbReference type="ARBA" id="ARBA00009370"/>
    </source>
</evidence>
<dbReference type="GO" id="GO:0006465">
    <property type="term" value="P:signal peptide processing"/>
    <property type="evidence" value="ECO:0007669"/>
    <property type="project" value="InterPro"/>
</dbReference>
<evidence type="ECO:0000256" key="4">
    <source>
        <dbReference type="ARBA" id="ARBA00022801"/>
    </source>
</evidence>
<evidence type="ECO:0000259" key="7">
    <source>
        <dbReference type="Pfam" id="PF10502"/>
    </source>
</evidence>
<evidence type="ECO:0000256" key="5">
    <source>
        <dbReference type="SAM" id="MobiDB-lite"/>
    </source>
</evidence>
<proteinExistence type="inferred from homology"/>
<keyword evidence="4" id="KW-0378">Hydrolase</keyword>
<comment type="catalytic activity">
    <reaction evidence="1">
        <text>Cleavage of hydrophobic, N-terminal signal or leader sequences from secreted and periplasmic proteins.</text>
        <dbReference type="EC" id="3.4.21.89"/>
    </reaction>
</comment>
<gene>
    <name evidence="8" type="ORF">UFOPK2810_00302</name>
</gene>
<feature type="domain" description="Peptidase S26" evidence="7">
    <location>
        <begin position="29"/>
        <end position="218"/>
    </location>
</feature>
<keyword evidence="6" id="KW-1133">Transmembrane helix</keyword>
<dbReference type="PANTHER" id="PTHR43390:SF1">
    <property type="entry name" value="CHLOROPLAST PROCESSING PEPTIDASE"/>
    <property type="match status" value="1"/>
</dbReference>
<dbReference type="PROSITE" id="PS00761">
    <property type="entry name" value="SPASE_I_3"/>
    <property type="match status" value="1"/>
</dbReference>
<dbReference type="PANTHER" id="PTHR43390">
    <property type="entry name" value="SIGNAL PEPTIDASE I"/>
    <property type="match status" value="1"/>
</dbReference>
<organism evidence="8">
    <name type="scientific">freshwater metagenome</name>
    <dbReference type="NCBI Taxonomy" id="449393"/>
    <lineage>
        <taxon>unclassified sequences</taxon>
        <taxon>metagenomes</taxon>
        <taxon>ecological metagenomes</taxon>
    </lineage>
</organism>
<evidence type="ECO:0000313" key="8">
    <source>
        <dbReference type="EMBL" id="CAB4740456.1"/>
    </source>
</evidence>
<evidence type="ECO:0000256" key="1">
    <source>
        <dbReference type="ARBA" id="ARBA00000677"/>
    </source>
</evidence>
<feature type="transmembrane region" description="Helical" evidence="6">
    <location>
        <begin position="33"/>
        <end position="54"/>
    </location>
</feature>
<dbReference type="GO" id="GO:0009003">
    <property type="term" value="F:signal peptidase activity"/>
    <property type="evidence" value="ECO:0007669"/>
    <property type="project" value="UniProtKB-EC"/>
</dbReference>
<dbReference type="Gene3D" id="2.10.109.10">
    <property type="entry name" value="Umud Fragment, subunit A"/>
    <property type="match status" value="1"/>
</dbReference>
<dbReference type="CDD" id="cd06530">
    <property type="entry name" value="S26_SPase_I"/>
    <property type="match status" value="1"/>
</dbReference>
<protein>
    <recommendedName>
        <fullName evidence="3">signal peptidase I</fullName>
        <ecNumber evidence="3">3.4.21.89</ecNumber>
    </recommendedName>
</protein>
<sequence length="244" mass="26216">MSTGGVDTLRRRRRHLRPSRGEGVRRGLRETTFIIVSALVLSALVRAFLVQAFYVPSASMEDTLMVSDRIIASKITTRIAGVSRGEVVVFQDPGGWLPDPPPAADSLRSKARSALTFIGLLPSDTGQDLVKRAIGLSGDRVVCCDAQGRIEVNGVGLDEPYVKGRTDQVAFDIVVPPQSMFVLGDNRGDSRDSRFHLEVNNGSIPLANAVGRVVLIVWPLESFGTLPIPATFASVPPSPVQSDG</sequence>
<dbReference type="AlphaFoldDB" id="A0A6J6SZZ8"/>
<dbReference type="EC" id="3.4.21.89" evidence="3"/>
<dbReference type="Pfam" id="PF10502">
    <property type="entry name" value="Peptidase_S26"/>
    <property type="match status" value="1"/>
</dbReference>
<dbReference type="InterPro" id="IPR019533">
    <property type="entry name" value="Peptidase_S26"/>
</dbReference>
<keyword evidence="6" id="KW-0472">Membrane</keyword>
<comment type="similarity">
    <text evidence="2">Belongs to the peptidase S26 family.</text>
</comment>
<reference evidence="8" key="1">
    <citation type="submission" date="2020-05" db="EMBL/GenBank/DDBJ databases">
        <authorList>
            <person name="Chiriac C."/>
            <person name="Salcher M."/>
            <person name="Ghai R."/>
            <person name="Kavagutti S V."/>
        </authorList>
    </citation>
    <scope>NUCLEOTIDE SEQUENCE</scope>
</reference>
<dbReference type="EMBL" id="CAEZYZ010000032">
    <property type="protein sequence ID" value="CAB4740456.1"/>
    <property type="molecule type" value="Genomic_DNA"/>
</dbReference>
<evidence type="ECO:0000256" key="6">
    <source>
        <dbReference type="SAM" id="Phobius"/>
    </source>
</evidence>
<feature type="region of interest" description="Disordered" evidence="5">
    <location>
        <begin position="1"/>
        <end position="23"/>
    </location>
</feature>
<name>A0A6J6SZZ8_9ZZZZ</name>
<dbReference type="GO" id="GO:0004252">
    <property type="term" value="F:serine-type endopeptidase activity"/>
    <property type="evidence" value="ECO:0007669"/>
    <property type="project" value="InterPro"/>
</dbReference>
<dbReference type="GO" id="GO:0016020">
    <property type="term" value="C:membrane"/>
    <property type="evidence" value="ECO:0007669"/>
    <property type="project" value="InterPro"/>
</dbReference>
<dbReference type="InterPro" id="IPR000223">
    <property type="entry name" value="Pept_S26A_signal_pept_1"/>
</dbReference>
<dbReference type="InterPro" id="IPR036286">
    <property type="entry name" value="LexA/Signal_pep-like_sf"/>
</dbReference>